<evidence type="ECO:0000256" key="1">
    <source>
        <dbReference type="SAM" id="SignalP"/>
    </source>
</evidence>
<dbReference type="AlphaFoldDB" id="A0A3S0K963"/>
<evidence type="ECO:0000313" key="3">
    <source>
        <dbReference type="Proteomes" id="UP000267448"/>
    </source>
</evidence>
<sequence length="135" mass="15138">MSPIKRKAIVLALPLFLVPLMISGCSQVNDKPISEPAANIVKENKGTESLNAEAQMRRKVSMTYIVYWKEGLIENGSRLEALKKTTNLNVESIKTRKNMDVIMVKDNLSPHDILMKINNSGMVNQVVQEQLITTQ</sequence>
<feature type="chain" id="PRO_5018718847" evidence="1">
    <location>
        <begin position="29"/>
        <end position="135"/>
    </location>
</feature>
<dbReference type="Proteomes" id="UP000267448">
    <property type="component" value="Unassembled WGS sequence"/>
</dbReference>
<name>A0A3S0K963_9GAMM</name>
<accession>A0A3S0K963</accession>
<protein>
    <submittedName>
        <fullName evidence="2">Uncharacterized protein</fullName>
    </submittedName>
</protein>
<comment type="caution">
    <text evidence="2">The sequence shown here is derived from an EMBL/GenBank/DDBJ whole genome shotgun (WGS) entry which is preliminary data.</text>
</comment>
<dbReference type="PROSITE" id="PS51257">
    <property type="entry name" value="PROKAR_LIPOPROTEIN"/>
    <property type="match status" value="1"/>
</dbReference>
<reference evidence="2 3" key="1">
    <citation type="submission" date="2018-12" db="EMBL/GenBank/DDBJ databases">
        <authorList>
            <person name="Yu L."/>
        </authorList>
    </citation>
    <scope>NUCLEOTIDE SEQUENCE [LARGE SCALE GENOMIC DNA]</scope>
    <source>
        <strain evidence="2 3">HAW-EB2</strain>
    </source>
</reference>
<evidence type="ECO:0000313" key="2">
    <source>
        <dbReference type="EMBL" id="RTR38333.1"/>
    </source>
</evidence>
<feature type="signal peptide" evidence="1">
    <location>
        <begin position="1"/>
        <end position="28"/>
    </location>
</feature>
<keyword evidence="3" id="KW-1185">Reference proteome</keyword>
<dbReference type="RefSeq" id="WP_126520578.1">
    <property type="nucleotide sequence ID" value="NZ_RXNU01000006.1"/>
</dbReference>
<gene>
    <name evidence="2" type="ORF">EKG38_12415</name>
</gene>
<dbReference type="EMBL" id="RXNU01000006">
    <property type="protein sequence ID" value="RTR38333.1"/>
    <property type="molecule type" value="Genomic_DNA"/>
</dbReference>
<organism evidence="2 3">
    <name type="scientific">Shewanella canadensis</name>
    <dbReference type="NCBI Taxonomy" id="271096"/>
    <lineage>
        <taxon>Bacteria</taxon>
        <taxon>Pseudomonadati</taxon>
        <taxon>Pseudomonadota</taxon>
        <taxon>Gammaproteobacteria</taxon>
        <taxon>Alteromonadales</taxon>
        <taxon>Shewanellaceae</taxon>
        <taxon>Shewanella</taxon>
    </lineage>
</organism>
<keyword evidence="1" id="KW-0732">Signal</keyword>
<proteinExistence type="predicted"/>